<dbReference type="GO" id="GO:0034040">
    <property type="term" value="F:ATPase-coupled lipid transmembrane transporter activity"/>
    <property type="evidence" value="ECO:0007669"/>
    <property type="project" value="TreeGrafter"/>
</dbReference>
<dbReference type="SUPFAM" id="SSF52540">
    <property type="entry name" value="P-loop containing nucleoside triphosphate hydrolases"/>
    <property type="match status" value="1"/>
</dbReference>
<dbReference type="SUPFAM" id="SSF90123">
    <property type="entry name" value="ABC transporter transmembrane region"/>
    <property type="match status" value="1"/>
</dbReference>
<feature type="transmembrane region" description="Helical" evidence="9">
    <location>
        <begin position="159"/>
        <end position="181"/>
    </location>
</feature>
<comment type="subcellular location">
    <subcellularLocation>
        <location evidence="1">Cell membrane</location>
        <topology evidence="1">Multi-pass membrane protein</topology>
    </subcellularLocation>
</comment>
<feature type="transmembrane region" description="Helical" evidence="9">
    <location>
        <begin position="130"/>
        <end position="153"/>
    </location>
</feature>
<evidence type="ECO:0000256" key="5">
    <source>
        <dbReference type="ARBA" id="ARBA00022741"/>
    </source>
</evidence>
<dbReference type="InterPro" id="IPR027417">
    <property type="entry name" value="P-loop_NTPase"/>
</dbReference>
<accession>A0AA37UA50</accession>
<evidence type="ECO:0000256" key="1">
    <source>
        <dbReference type="ARBA" id="ARBA00004651"/>
    </source>
</evidence>
<feature type="transmembrane region" description="Helical" evidence="9">
    <location>
        <begin position="242"/>
        <end position="264"/>
    </location>
</feature>
<dbReference type="GO" id="GO:0005886">
    <property type="term" value="C:plasma membrane"/>
    <property type="evidence" value="ECO:0007669"/>
    <property type="project" value="UniProtKB-SubCell"/>
</dbReference>
<keyword evidence="8 9" id="KW-0472">Membrane</keyword>
<dbReference type="GO" id="GO:0034775">
    <property type="term" value="P:glutathione transmembrane transport"/>
    <property type="evidence" value="ECO:0007669"/>
    <property type="project" value="InterPro"/>
</dbReference>
<dbReference type="GO" id="GO:0016887">
    <property type="term" value="F:ATP hydrolysis activity"/>
    <property type="evidence" value="ECO:0007669"/>
    <property type="project" value="InterPro"/>
</dbReference>
<dbReference type="EMBL" id="BSRA01000022">
    <property type="protein sequence ID" value="GLV14968.1"/>
    <property type="molecule type" value="Genomic_DNA"/>
</dbReference>
<gene>
    <name evidence="12" type="ORF">Heshes_26530</name>
</gene>
<feature type="transmembrane region" description="Helical" evidence="9">
    <location>
        <begin position="276"/>
        <end position="299"/>
    </location>
</feature>
<feature type="transmembrane region" description="Helical" evidence="9">
    <location>
        <begin position="49"/>
        <end position="68"/>
    </location>
</feature>
<feature type="domain" description="ABC transporter" evidence="10">
    <location>
        <begin position="343"/>
        <end position="578"/>
    </location>
</feature>
<evidence type="ECO:0000313" key="12">
    <source>
        <dbReference type="EMBL" id="GLV14968.1"/>
    </source>
</evidence>
<evidence type="ECO:0000256" key="9">
    <source>
        <dbReference type="SAM" id="Phobius"/>
    </source>
</evidence>
<keyword evidence="6" id="KW-0067">ATP-binding</keyword>
<name>A0AA37UA50_9BACL</name>
<dbReference type="InterPro" id="IPR003439">
    <property type="entry name" value="ABC_transporter-like_ATP-bd"/>
</dbReference>
<dbReference type="Gene3D" id="3.40.50.300">
    <property type="entry name" value="P-loop containing nucleotide triphosphate hydrolases"/>
    <property type="match status" value="1"/>
</dbReference>
<dbReference type="PROSITE" id="PS50929">
    <property type="entry name" value="ABC_TM1F"/>
    <property type="match status" value="1"/>
</dbReference>
<comment type="caution">
    <text evidence="12">The sequence shown here is derived from an EMBL/GenBank/DDBJ whole genome shotgun (WGS) entry which is preliminary data.</text>
</comment>
<dbReference type="RefSeq" id="WP_006446284.1">
    <property type="nucleotide sequence ID" value="NZ_BSRA01000022.1"/>
</dbReference>
<feature type="domain" description="ABC transmembrane type-1" evidence="11">
    <location>
        <begin position="20"/>
        <end position="303"/>
    </location>
</feature>
<evidence type="ECO:0000313" key="13">
    <source>
        <dbReference type="Proteomes" id="UP001157137"/>
    </source>
</evidence>
<sequence length="598" mass="66821">MTELTRWFAHWLRPVKLRIIGTVGLSASTVLAATAMMATAGYLISAAALHPPTILMLWVPIIAVRFFGTSRAATRYMERWMSHDSILRLAARLRSSLFDYIERHPETMLGRRSSEALDMILDDMERLQNLLLRLALPALSGIVSSVLTSFWLYRIDFAMADIYLIGVCTVAIGIPVLLYVCTARWQNALRIIRQTRTALFDDLIRGLEEIVAHGVASRMLTKADQLLRQEQKLNMRLDALRAVADGALFIFMMATVIGVLSSAGVSHATGHLAGTMLAAVALAVMASFEPWLALGSLYAEWNDMIRSAMRLSSWTPGMHEYHLNNSTKPTIGHTYSGSNEVALSVCQLGCRYTPEGPWAIRGIDFTIEAGQHVAIVGDSGAGKTTLLHILQGIQPWSEGDVIWFGQSISDLPDEELRRLVAAVPQETYIFHSTLRQNLLIARPDANDQELEYAIEVAQLKTLIEQLPEGLSTIVGDRGFSLSGGERQRIALARAILRDAKVIVCDEPTASLDVKTEISFIDAFFTAMERKTVLWVTHRLVGLERMHQILVMQKGRIVETGTHEELIHKDGVYRQLWALQQERFDASIHYTDWKPLFNT</sequence>
<keyword evidence="2" id="KW-0813">Transport</keyword>
<keyword evidence="3" id="KW-1003">Cell membrane</keyword>
<protein>
    <submittedName>
        <fullName evidence="12">Thiol reductant ABC exporter subunit CydC</fullName>
    </submittedName>
</protein>
<evidence type="ECO:0000256" key="6">
    <source>
        <dbReference type="ARBA" id="ARBA00022840"/>
    </source>
</evidence>
<dbReference type="PROSITE" id="PS50893">
    <property type="entry name" value="ABC_TRANSPORTER_2"/>
    <property type="match status" value="1"/>
</dbReference>
<reference evidence="12" key="1">
    <citation type="submission" date="2023-02" db="EMBL/GenBank/DDBJ databases">
        <title>Proposal of a novel subspecies: Alicyclobacillus hesperidum subspecies aegle.</title>
        <authorList>
            <person name="Goto K."/>
            <person name="Fujii T."/>
            <person name="Yasui K."/>
            <person name="Mochida K."/>
            <person name="Kato-Tanaka Y."/>
            <person name="Morohoshi S."/>
            <person name="An S.Y."/>
            <person name="Kasai H."/>
            <person name="Yokota A."/>
        </authorList>
    </citation>
    <scope>NUCLEOTIDE SEQUENCE</scope>
    <source>
        <strain evidence="12">DSM 12766</strain>
    </source>
</reference>
<proteinExistence type="predicted"/>
<dbReference type="InterPro" id="IPR017871">
    <property type="entry name" value="ABC_transporter-like_CS"/>
</dbReference>
<dbReference type="InterPro" id="IPR036640">
    <property type="entry name" value="ABC1_TM_sf"/>
</dbReference>
<evidence type="ECO:0000259" key="10">
    <source>
        <dbReference type="PROSITE" id="PS50893"/>
    </source>
</evidence>
<evidence type="ECO:0000256" key="7">
    <source>
        <dbReference type="ARBA" id="ARBA00022989"/>
    </source>
</evidence>
<dbReference type="Gene3D" id="1.20.1560.10">
    <property type="entry name" value="ABC transporter type 1, transmembrane domain"/>
    <property type="match status" value="1"/>
</dbReference>
<dbReference type="InterPro" id="IPR039421">
    <property type="entry name" value="Type_1_exporter"/>
</dbReference>
<keyword evidence="4 9" id="KW-0812">Transmembrane</keyword>
<organism evidence="12 13">
    <name type="scientific">Alicyclobacillus hesperidum</name>
    <dbReference type="NCBI Taxonomy" id="89784"/>
    <lineage>
        <taxon>Bacteria</taxon>
        <taxon>Bacillati</taxon>
        <taxon>Bacillota</taxon>
        <taxon>Bacilli</taxon>
        <taxon>Bacillales</taxon>
        <taxon>Alicyclobacillaceae</taxon>
        <taxon>Alicyclobacillus</taxon>
    </lineage>
</organism>
<dbReference type="FunFam" id="3.40.50.300:FF:000221">
    <property type="entry name" value="Multidrug ABC transporter ATP-binding protein"/>
    <property type="match status" value="1"/>
</dbReference>
<dbReference type="InterPro" id="IPR014223">
    <property type="entry name" value="ABC_CydC/D"/>
</dbReference>
<dbReference type="GO" id="GO:0140359">
    <property type="term" value="F:ABC-type transporter activity"/>
    <property type="evidence" value="ECO:0007669"/>
    <property type="project" value="InterPro"/>
</dbReference>
<dbReference type="PANTHER" id="PTHR24221:SF653">
    <property type="entry name" value="TRANSPORT ATP-BINDING PROTEIN CYDC"/>
    <property type="match status" value="1"/>
</dbReference>
<dbReference type="InterPro" id="IPR011527">
    <property type="entry name" value="ABC1_TM_dom"/>
</dbReference>
<evidence type="ECO:0000256" key="4">
    <source>
        <dbReference type="ARBA" id="ARBA00022692"/>
    </source>
</evidence>
<dbReference type="SMART" id="SM00382">
    <property type="entry name" value="AAA"/>
    <property type="match status" value="1"/>
</dbReference>
<dbReference type="PANTHER" id="PTHR24221">
    <property type="entry name" value="ATP-BINDING CASSETTE SUB-FAMILY B"/>
    <property type="match status" value="1"/>
</dbReference>
<feature type="transmembrane region" description="Helical" evidence="9">
    <location>
        <begin position="20"/>
        <end position="43"/>
    </location>
</feature>
<dbReference type="GO" id="GO:0005524">
    <property type="term" value="F:ATP binding"/>
    <property type="evidence" value="ECO:0007669"/>
    <property type="project" value="UniProtKB-KW"/>
</dbReference>
<keyword evidence="7 9" id="KW-1133">Transmembrane helix</keyword>
<evidence type="ECO:0000256" key="2">
    <source>
        <dbReference type="ARBA" id="ARBA00022448"/>
    </source>
</evidence>
<keyword evidence="5" id="KW-0547">Nucleotide-binding</keyword>
<dbReference type="PROSITE" id="PS00211">
    <property type="entry name" value="ABC_TRANSPORTER_1"/>
    <property type="match status" value="1"/>
</dbReference>
<evidence type="ECO:0000256" key="3">
    <source>
        <dbReference type="ARBA" id="ARBA00022475"/>
    </source>
</evidence>
<evidence type="ECO:0000259" key="11">
    <source>
        <dbReference type="PROSITE" id="PS50929"/>
    </source>
</evidence>
<dbReference type="InterPro" id="IPR003593">
    <property type="entry name" value="AAA+_ATPase"/>
</dbReference>
<dbReference type="Proteomes" id="UP001157137">
    <property type="component" value="Unassembled WGS sequence"/>
</dbReference>
<dbReference type="AlphaFoldDB" id="A0AA37UA50"/>
<evidence type="ECO:0000256" key="8">
    <source>
        <dbReference type="ARBA" id="ARBA00023136"/>
    </source>
</evidence>
<dbReference type="Pfam" id="PF00005">
    <property type="entry name" value="ABC_tran"/>
    <property type="match status" value="1"/>
</dbReference>
<dbReference type="GO" id="GO:0045454">
    <property type="term" value="P:cell redox homeostasis"/>
    <property type="evidence" value="ECO:0007669"/>
    <property type="project" value="InterPro"/>
</dbReference>
<dbReference type="NCBIfam" id="TIGR02868">
    <property type="entry name" value="CydC"/>
    <property type="match status" value="1"/>
</dbReference>